<sequence length="281" mass="31357">MSNSESGSEFAKACRPTRDEADPWPQPANSKKTALKLPKTITKLKDNKLYALIKRRAKERYGDNAKEIQIEAVMNLARGRNSFVLAGTGFGKTRIAEMYWDLFPKCNQAIVLCLNPLDNLGDNQVEEKANAKKPISAINLTKMNLNTNVVKEIMAGKYSFIYLSPEVLLNNTLFHDVFFDRKFCDRLISTVVDEAHMVFIWGLVASGKAKKIISHLKHQDRAIFRSSYGKLGSKLVPTNGAPILLLSATCRPVAVAGILKSLKLTRNNISFSEAELTRPEI</sequence>
<evidence type="ECO:0000256" key="5">
    <source>
        <dbReference type="ARBA" id="ARBA00034808"/>
    </source>
</evidence>
<dbReference type="GO" id="GO:0005694">
    <property type="term" value="C:chromosome"/>
    <property type="evidence" value="ECO:0007669"/>
    <property type="project" value="TreeGrafter"/>
</dbReference>
<comment type="similarity">
    <text evidence="1">Belongs to the helicase family. RecQ subfamily.</text>
</comment>
<evidence type="ECO:0000256" key="6">
    <source>
        <dbReference type="SAM" id="MobiDB-lite"/>
    </source>
</evidence>
<dbReference type="AlphaFoldDB" id="A0A0L0V4R8"/>
<evidence type="ECO:0000256" key="2">
    <source>
        <dbReference type="ARBA" id="ARBA00023125"/>
    </source>
</evidence>
<feature type="domain" description="Helicase ATP-binding" evidence="7">
    <location>
        <begin position="73"/>
        <end position="268"/>
    </location>
</feature>
<dbReference type="GO" id="GO:0000724">
    <property type="term" value="P:double-strand break repair via homologous recombination"/>
    <property type="evidence" value="ECO:0007669"/>
    <property type="project" value="TreeGrafter"/>
</dbReference>
<proteinExistence type="inferred from homology"/>
<dbReference type="GO" id="GO:0005737">
    <property type="term" value="C:cytoplasm"/>
    <property type="evidence" value="ECO:0007669"/>
    <property type="project" value="TreeGrafter"/>
</dbReference>
<dbReference type="Gene3D" id="3.40.50.300">
    <property type="entry name" value="P-loop containing nucleotide triphosphate hydrolases"/>
    <property type="match status" value="1"/>
</dbReference>
<dbReference type="EC" id="5.6.2.4" evidence="5"/>
<dbReference type="GO" id="GO:0043138">
    <property type="term" value="F:3'-5' DNA helicase activity"/>
    <property type="evidence" value="ECO:0007669"/>
    <property type="project" value="UniProtKB-EC"/>
</dbReference>
<comment type="caution">
    <text evidence="8">The sequence shown here is derived from an EMBL/GenBank/DDBJ whole genome shotgun (WGS) entry which is preliminary data.</text>
</comment>
<dbReference type="PANTHER" id="PTHR13710">
    <property type="entry name" value="DNA HELICASE RECQ FAMILY MEMBER"/>
    <property type="match status" value="1"/>
</dbReference>
<feature type="region of interest" description="Disordered" evidence="6">
    <location>
        <begin position="1"/>
        <end position="31"/>
    </location>
</feature>
<organism evidence="8 9">
    <name type="scientific">Puccinia striiformis f. sp. tritici PST-78</name>
    <dbReference type="NCBI Taxonomy" id="1165861"/>
    <lineage>
        <taxon>Eukaryota</taxon>
        <taxon>Fungi</taxon>
        <taxon>Dikarya</taxon>
        <taxon>Basidiomycota</taxon>
        <taxon>Pucciniomycotina</taxon>
        <taxon>Pucciniomycetes</taxon>
        <taxon>Pucciniales</taxon>
        <taxon>Pucciniaceae</taxon>
        <taxon>Puccinia</taxon>
    </lineage>
</organism>
<evidence type="ECO:0000313" key="9">
    <source>
        <dbReference type="Proteomes" id="UP000054564"/>
    </source>
</evidence>
<keyword evidence="9" id="KW-1185">Reference proteome</keyword>
<dbReference type="InterPro" id="IPR027417">
    <property type="entry name" value="P-loop_NTPase"/>
</dbReference>
<dbReference type="Pfam" id="PF00270">
    <property type="entry name" value="DEAD"/>
    <property type="match status" value="1"/>
</dbReference>
<name>A0A0L0V4R8_9BASI</name>
<evidence type="ECO:0000256" key="1">
    <source>
        <dbReference type="ARBA" id="ARBA00005446"/>
    </source>
</evidence>
<dbReference type="SMART" id="SM00487">
    <property type="entry name" value="DEXDc"/>
    <property type="match status" value="1"/>
</dbReference>
<dbReference type="InterPro" id="IPR011545">
    <property type="entry name" value="DEAD/DEAH_box_helicase_dom"/>
</dbReference>
<dbReference type="OrthoDB" id="10261556at2759"/>
<dbReference type="InterPro" id="IPR014001">
    <property type="entry name" value="Helicase_ATP-bd"/>
</dbReference>
<evidence type="ECO:0000256" key="4">
    <source>
        <dbReference type="ARBA" id="ARBA00034617"/>
    </source>
</evidence>
<evidence type="ECO:0000256" key="3">
    <source>
        <dbReference type="ARBA" id="ARBA00023235"/>
    </source>
</evidence>
<keyword evidence="3" id="KW-0413">Isomerase</keyword>
<evidence type="ECO:0000313" key="8">
    <source>
        <dbReference type="EMBL" id="KNE94277.1"/>
    </source>
</evidence>
<comment type="catalytic activity">
    <reaction evidence="4">
        <text>Couples ATP hydrolysis with the unwinding of duplex DNA by translocating in the 3'-5' direction.</text>
        <dbReference type="EC" id="5.6.2.4"/>
    </reaction>
</comment>
<gene>
    <name evidence="8" type="ORF">PSTG_12409</name>
</gene>
<dbReference type="EMBL" id="AJIL01000120">
    <property type="protein sequence ID" value="KNE94277.1"/>
    <property type="molecule type" value="Genomic_DNA"/>
</dbReference>
<dbReference type="PROSITE" id="PS51192">
    <property type="entry name" value="HELICASE_ATP_BIND_1"/>
    <property type="match status" value="1"/>
</dbReference>
<accession>A0A0L0V4R8</accession>
<dbReference type="STRING" id="1165861.A0A0L0V4R8"/>
<evidence type="ECO:0000259" key="7">
    <source>
        <dbReference type="PROSITE" id="PS51192"/>
    </source>
</evidence>
<dbReference type="PANTHER" id="PTHR13710:SF105">
    <property type="entry name" value="ATP-DEPENDENT DNA HELICASE Q1"/>
    <property type="match status" value="1"/>
</dbReference>
<reference evidence="9" key="1">
    <citation type="submission" date="2014-03" db="EMBL/GenBank/DDBJ databases">
        <title>The Genome Sequence of Puccinia striiformis f. sp. tritici PST-78.</title>
        <authorList>
            <consortium name="The Broad Institute Genome Sequencing Platform"/>
            <person name="Cuomo C."/>
            <person name="Hulbert S."/>
            <person name="Chen X."/>
            <person name="Walker B."/>
            <person name="Young S.K."/>
            <person name="Zeng Q."/>
            <person name="Gargeya S."/>
            <person name="Fitzgerald M."/>
            <person name="Haas B."/>
            <person name="Abouelleil A."/>
            <person name="Alvarado L."/>
            <person name="Arachchi H.M."/>
            <person name="Berlin A.M."/>
            <person name="Chapman S.B."/>
            <person name="Goldberg J."/>
            <person name="Griggs A."/>
            <person name="Gujja S."/>
            <person name="Hansen M."/>
            <person name="Howarth C."/>
            <person name="Imamovic A."/>
            <person name="Larimer J."/>
            <person name="McCowan C."/>
            <person name="Montmayeur A."/>
            <person name="Murphy C."/>
            <person name="Neiman D."/>
            <person name="Pearson M."/>
            <person name="Priest M."/>
            <person name="Roberts A."/>
            <person name="Saif S."/>
            <person name="Shea T."/>
            <person name="Sisk P."/>
            <person name="Sykes S."/>
            <person name="Wortman J."/>
            <person name="Nusbaum C."/>
            <person name="Birren B."/>
        </authorList>
    </citation>
    <scope>NUCLEOTIDE SEQUENCE [LARGE SCALE GENOMIC DNA]</scope>
    <source>
        <strain evidence="9">race PST-78</strain>
    </source>
</reference>
<dbReference type="Proteomes" id="UP000054564">
    <property type="component" value="Unassembled WGS sequence"/>
</dbReference>
<keyword evidence="2" id="KW-0238">DNA-binding</keyword>
<dbReference type="SUPFAM" id="SSF52540">
    <property type="entry name" value="P-loop containing nucleoside triphosphate hydrolases"/>
    <property type="match status" value="1"/>
</dbReference>
<protein>
    <recommendedName>
        <fullName evidence="5">DNA 3'-5' helicase</fullName>
        <ecNumber evidence="5">5.6.2.4</ecNumber>
    </recommendedName>
</protein>
<dbReference type="GO" id="GO:0005524">
    <property type="term" value="F:ATP binding"/>
    <property type="evidence" value="ECO:0007669"/>
    <property type="project" value="InterPro"/>
</dbReference>
<dbReference type="GO" id="GO:0003677">
    <property type="term" value="F:DNA binding"/>
    <property type="evidence" value="ECO:0007669"/>
    <property type="project" value="UniProtKB-KW"/>
</dbReference>
<dbReference type="GO" id="GO:0009378">
    <property type="term" value="F:four-way junction helicase activity"/>
    <property type="evidence" value="ECO:0007669"/>
    <property type="project" value="TreeGrafter"/>
</dbReference>